<name>A0A511JQS2_9CELL</name>
<protein>
    <submittedName>
        <fullName evidence="2">Uncharacterized protein</fullName>
    </submittedName>
</protein>
<dbReference type="SUPFAM" id="SSF51126">
    <property type="entry name" value="Pectin lyase-like"/>
    <property type="match status" value="1"/>
</dbReference>
<dbReference type="Proteomes" id="UP000321049">
    <property type="component" value="Unassembled WGS sequence"/>
</dbReference>
<comment type="caution">
    <text evidence="2">The sequence shown here is derived from an EMBL/GenBank/DDBJ whole genome shotgun (WGS) entry which is preliminary data.</text>
</comment>
<feature type="chain" id="PRO_5022065825" evidence="1">
    <location>
        <begin position="27"/>
        <end position="345"/>
    </location>
</feature>
<dbReference type="Gene3D" id="2.160.20.10">
    <property type="entry name" value="Single-stranded right-handed beta-helix, Pectin lyase-like"/>
    <property type="match status" value="1"/>
</dbReference>
<reference evidence="2 3" key="1">
    <citation type="submission" date="2019-07" db="EMBL/GenBank/DDBJ databases">
        <title>Whole genome shotgun sequence of Cellulomonas terrae NBRC 100819.</title>
        <authorList>
            <person name="Hosoyama A."/>
            <person name="Uohara A."/>
            <person name="Ohji S."/>
            <person name="Ichikawa N."/>
        </authorList>
    </citation>
    <scope>NUCLEOTIDE SEQUENCE [LARGE SCALE GENOMIC DNA]</scope>
    <source>
        <strain evidence="2 3">NBRC 100819</strain>
    </source>
</reference>
<dbReference type="OrthoDB" id="4824168at2"/>
<proteinExistence type="predicted"/>
<organism evidence="2 3">
    <name type="scientific">Cellulomonas terrae</name>
    <dbReference type="NCBI Taxonomy" id="311234"/>
    <lineage>
        <taxon>Bacteria</taxon>
        <taxon>Bacillati</taxon>
        <taxon>Actinomycetota</taxon>
        <taxon>Actinomycetes</taxon>
        <taxon>Micrococcales</taxon>
        <taxon>Cellulomonadaceae</taxon>
        <taxon>Cellulomonas</taxon>
    </lineage>
</organism>
<keyword evidence="3" id="KW-1185">Reference proteome</keyword>
<evidence type="ECO:0000256" key="1">
    <source>
        <dbReference type="SAM" id="SignalP"/>
    </source>
</evidence>
<dbReference type="AlphaFoldDB" id="A0A511JQS2"/>
<feature type="signal peptide" evidence="1">
    <location>
        <begin position="1"/>
        <end position="26"/>
    </location>
</feature>
<dbReference type="InterPro" id="IPR011050">
    <property type="entry name" value="Pectin_lyase_fold/virulence"/>
</dbReference>
<evidence type="ECO:0000313" key="2">
    <source>
        <dbReference type="EMBL" id="GEM00382.1"/>
    </source>
</evidence>
<keyword evidence="1" id="KW-0732">Signal</keyword>
<dbReference type="EMBL" id="BJWH01000036">
    <property type="protein sequence ID" value="GEM00382.1"/>
    <property type="molecule type" value="Genomic_DNA"/>
</dbReference>
<gene>
    <name evidence="2" type="ORF">CTE05_39280</name>
</gene>
<dbReference type="RefSeq" id="WP_146847974.1">
    <property type="nucleotide sequence ID" value="NZ_BJWH01000036.1"/>
</dbReference>
<accession>A0A511JQS2</accession>
<dbReference type="InterPro" id="IPR012334">
    <property type="entry name" value="Pectin_lyas_fold"/>
</dbReference>
<sequence>MRLVARSVLTALLAAAVLGLGLPAHAAPPGTAVRCGDVLTGDRYLARNLTCPGVAFTVVPPATLDLRGHTLRGGDVAFAVQATEMDVFPFVVRHGRVTGFGTVVQNASDAFAWDVTLTGLRIDGNGTVARANDWGGPVVVDRSKVTDNTTVFAMERFADVNVTHSRLVRNDVVISAISDGGRAVITDSTLVDNRRLTGFVGIANLTLLRNTVSGSEEVVSPSGWTFVTAEGNTFVGNDVAVNLGSLPGNVVGNTFRGNVVGITASAPSGGIWDGPAQIVGNTLVRNGDGIVTEDGAAVSLGDNRALRNSGWGINAPGATDLGGNVARGNGREPQCTGVVCVPTRS</sequence>
<evidence type="ECO:0000313" key="3">
    <source>
        <dbReference type="Proteomes" id="UP000321049"/>
    </source>
</evidence>